<reference evidence="6 7" key="1">
    <citation type="submission" date="2018-11" db="EMBL/GenBank/DDBJ databases">
        <title>Sequencing the genomes of 1000 actinobacteria strains.</title>
        <authorList>
            <person name="Klenk H.-P."/>
        </authorList>
    </citation>
    <scope>NUCLEOTIDE SEQUENCE [LARGE SCALE GENOMIC DNA]</scope>
    <source>
        <strain evidence="6 7">DSM 14418</strain>
    </source>
</reference>
<dbReference type="SUPFAM" id="SSF46689">
    <property type="entry name" value="Homeodomain-like"/>
    <property type="match status" value="1"/>
</dbReference>
<dbReference type="EMBL" id="RKRA01000001">
    <property type="protein sequence ID" value="RPF28119.1"/>
    <property type="molecule type" value="Genomic_DNA"/>
</dbReference>
<keyword evidence="1" id="KW-0805">Transcription regulation</keyword>
<protein>
    <submittedName>
        <fullName evidence="6">TetR family transcriptional regulator</fullName>
    </submittedName>
</protein>
<dbReference type="RefSeq" id="WP_211338817.1">
    <property type="nucleotide sequence ID" value="NZ_RKRA01000001.1"/>
</dbReference>
<sequence length="211" mass="23322">MTMAVAAASRRDRNMRDKRDRIFRAAAELFAERGFAAVTTQEVSDRADVAAGTLFRYAATKSELLLMIYNEEFRAAIDEGERRAAPIAEPAAAINALVVPTIERSVRTPENSMAYQRELLFGLAAEPYRAEGVELVYRLEGLISARLQAHARERGLSVDSASVRLAGETVFGIINLTIARLSDAPVELSDIERNLRVQIKQVVDGLLTEKE</sequence>
<keyword evidence="2 4" id="KW-0238">DNA-binding</keyword>
<evidence type="ECO:0000256" key="1">
    <source>
        <dbReference type="ARBA" id="ARBA00023015"/>
    </source>
</evidence>
<dbReference type="InterPro" id="IPR001647">
    <property type="entry name" value="HTH_TetR"/>
</dbReference>
<accession>A0A3N4Z495</accession>
<dbReference type="PANTHER" id="PTHR30055:SF234">
    <property type="entry name" value="HTH-TYPE TRANSCRIPTIONAL REGULATOR BETI"/>
    <property type="match status" value="1"/>
</dbReference>
<keyword evidence="3" id="KW-0804">Transcription</keyword>
<evidence type="ECO:0000256" key="2">
    <source>
        <dbReference type="ARBA" id="ARBA00023125"/>
    </source>
</evidence>
<dbReference type="InterPro" id="IPR050109">
    <property type="entry name" value="HTH-type_TetR-like_transc_reg"/>
</dbReference>
<dbReference type="GO" id="GO:0000976">
    <property type="term" value="F:transcription cis-regulatory region binding"/>
    <property type="evidence" value="ECO:0007669"/>
    <property type="project" value="TreeGrafter"/>
</dbReference>
<proteinExistence type="predicted"/>
<name>A0A3N4Z495_9MICO</name>
<dbReference type="Proteomes" id="UP000280726">
    <property type="component" value="Unassembled WGS sequence"/>
</dbReference>
<evidence type="ECO:0000313" key="7">
    <source>
        <dbReference type="Proteomes" id="UP000280726"/>
    </source>
</evidence>
<evidence type="ECO:0000256" key="3">
    <source>
        <dbReference type="ARBA" id="ARBA00023163"/>
    </source>
</evidence>
<dbReference type="InterPro" id="IPR009057">
    <property type="entry name" value="Homeodomain-like_sf"/>
</dbReference>
<evidence type="ECO:0000313" key="6">
    <source>
        <dbReference type="EMBL" id="RPF28119.1"/>
    </source>
</evidence>
<dbReference type="PANTHER" id="PTHR30055">
    <property type="entry name" value="HTH-TYPE TRANSCRIPTIONAL REGULATOR RUTR"/>
    <property type="match status" value="1"/>
</dbReference>
<gene>
    <name evidence="6" type="ORF">EDD32_2629</name>
</gene>
<evidence type="ECO:0000256" key="4">
    <source>
        <dbReference type="PROSITE-ProRule" id="PRU00335"/>
    </source>
</evidence>
<dbReference type="Gene3D" id="1.10.357.10">
    <property type="entry name" value="Tetracycline Repressor, domain 2"/>
    <property type="match status" value="1"/>
</dbReference>
<feature type="DNA-binding region" description="H-T-H motif" evidence="4">
    <location>
        <begin position="39"/>
        <end position="58"/>
    </location>
</feature>
<dbReference type="Pfam" id="PF00440">
    <property type="entry name" value="TetR_N"/>
    <property type="match status" value="1"/>
</dbReference>
<dbReference type="PROSITE" id="PS50977">
    <property type="entry name" value="HTH_TETR_2"/>
    <property type="match status" value="1"/>
</dbReference>
<keyword evidence="7" id="KW-1185">Reference proteome</keyword>
<comment type="caution">
    <text evidence="6">The sequence shown here is derived from an EMBL/GenBank/DDBJ whole genome shotgun (WGS) entry which is preliminary data.</text>
</comment>
<feature type="domain" description="HTH tetR-type" evidence="5">
    <location>
        <begin position="16"/>
        <end position="76"/>
    </location>
</feature>
<dbReference type="GO" id="GO:0003700">
    <property type="term" value="F:DNA-binding transcription factor activity"/>
    <property type="evidence" value="ECO:0007669"/>
    <property type="project" value="TreeGrafter"/>
</dbReference>
<organism evidence="6 7">
    <name type="scientific">Georgenia muralis</name>
    <dbReference type="NCBI Taxonomy" id="154117"/>
    <lineage>
        <taxon>Bacteria</taxon>
        <taxon>Bacillati</taxon>
        <taxon>Actinomycetota</taxon>
        <taxon>Actinomycetes</taxon>
        <taxon>Micrococcales</taxon>
        <taxon>Bogoriellaceae</taxon>
        <taxon>Georgenia</taxon>
    </lineage>
</organism>
<dbReference type="PRINTS" id="PR00455">
    <property type="entry name" value="HTHTETR"/>
</dbReference>
<evidence type="ECO:0000259" key="5">
    <source>
        <dbReference type="PROSITE" id="PS50977"/>
    </source>
</evidence>
<dbReference type="AlphaFoldDB" id="A0A3N4Z495"/>